<gene>
    <name evidence="1" type="ORF">D1164_18735</name>
</gene>
<dbReference type="AlphaFoldDB" id="A0A399CYZ5"/>
<protein>
    <submittedName>
        <fullName evidence="1">Uncharacterized protein</fullName>
    </submittedName>
</protein>
<evidence type="ECO:0000313" key="2">
    <source>
        <dbReference type="Proteomes" id="UP000266441"/>
    </source>
</evidence>
<dbReference type="EMBL" id="QWET01000018">
    <property type="protein sequence ID" value="RIH63621.1"/>
    <property type="molecule type" value="Genomic_DNA"/>
</dbReference>
<sequence length="60" mass="7116">MNFKINKINSYHLLISGMFRNVTKSSIRQNKILKTFEISELSYIFARDLRTSIMSNLLIY</sequence>
<keyword evidence="2" id="KW-1185">Reference proteome</keyword>
<proteinExistence type="predicted"/>
<dbReference type="Proteomes" id="UP000266441">
    <property type="component" value="Unassembled WGS sequence"/>
</dbReference>
<reference evidence="1 2" key="1">
    <citation type="journal article" date="2015" name="Int. J. Syst. Evol. Microbiol.">
        <title>Mariniphaga sediminis sp. nov., isolated from coastal sediment.</title>
        <authorList>
            <person name="Wang F.Q."/>
            <person name="Shen Q.Y."/>
            <person name="Chen G.J."/>
            <person name="Du Z.J."/>
        </authorList>
    </citation>
    <scope>NUCLEOTIDE SEQUENCE [LARGE SCALE GENOMIC DNA]</scope>
    <source>
        <strain evidence="1 2">SY21</strain>
    </source>
</reference>
<comment type="caution">
    <text evidence="1">The sequence shown here is derived from an EMBL/GenBank/DDBJ whole genome shotgun (WGS) entry which is preliminary data.</text>
</comment>
<evidence type="ECO:0000313" key="1">
    <source>
        <dbReference type="EMBL" id="RIH63621.1"/>
    </source>
</evidence>
<accession>A0A399CYZ5</accession>
<name>A0A399CYZ5_9BACT</name>
<organism evidence="1 2">
    <name type="scientific">Mariniphaga sediminis</name>
    <dbReference type="NCBI Taxonomy" id="1628158"/>
    <lineage>
        <taxon>Bacteria</taxon>
        <taxon>Pseudomonadati</taxon>
        <taxon>Bacteroidota</taxon>
        <taxon>Bacteroidia</taxon>
        <taxon>Marinilabiliales</taxon>
        <taxon>Prolixibacteraceae</taxon>
        <taxon>Mariniphaga</taxon>
    </lineage>
</organism>